<dbReference type="RefSeq" id="WP_092790839.1">
    <property type="nucleotide sequence ID" value="NZ_FOPC01000005.1"/>
</dbReference>
<dbReference type="STRING" id="435880.SAMN04487988_105203"/>
<evidence type="ECO:0000313" key="1">
    <source>
        <dbReference type="EMBL" id="SFG59645.1"/>
    </source>
</evidence>
<sequence>MKSIDIKEELRTLIEKENDLQLLEDIKYLLEKSGFDPALKNKLTARALKSEIDIKEGRTFSIDEFKDKLNDRFGG</sequence>
<dbReference type="AlphaFoldDB" id="A0A1I2T3H1"/>
<dbReference type="EMBL" id="FOPC01000005">
    <property type="protein sequence ID" value="SFG59645.1"/>
    <property type="molecule type" value="Genomic_DNA"/>
</dbReference>
<name>A0A1I2T3H1_9BACT</name>
<evidence type="ECO:0000313" key="2">
    <source>
        <dbReference type="Proteomes" id="UP000199642"/>
    </source>
</evidence>
<proteinExistence type="predicted"/>
<accession>A0A1I2T3H1</accession>
<dbReference type="OrthoDB" id="840155at2"/>
<evidence type="ECO:0008006" key="3">
    <source>
        <dbReference type="Google" id="ProtNLM"/>
    </source>
</evidence>
<gene>
    <name evidence="1" type="ORF">SAMN04487988_105203</name>
</gene>
<reference evidence="2" key="1">
    <citation type="submission" date="2016-10" db="EMBL/GenBank/DDBJ databases">
        <authorList>
            <person name="Varghese N."/>
            <person name="Submissions S."/>
        </authorList>
    </citation>
    <scope>NUCLEOTIDE SEQUENCE [LARGE SCALE GENOMIC DNA]</scope>
    <source>
        <strain evidence="2">DSM 19315</strain>
    </source>
</reference>
<dbReference type="Proteomes" id="UP000199642">
    <property type="component" value="Unassembled WGS sequence"/>
</dbReference>
<keyword evidence="2" id="KW-1185">Reference proteome</keyword>
<protein>
    <recommendedName>
        <fullName evidence="3">Addiction module component</fullName>
    </recommendedName>
</protein>
<organism evidence="1 2">
    <name type="scientific">Algoriphagus hitonicola</name>
    <dbReference type="NCBI Taxonomy" id="435880"/>
    <lineage>
        <taxon>Bacteria</taxon>
        <taxon>Pseudomonadati</taxon>
        <taxon>Bacteroidota</taxon>
        <taxon>Cytophagia</taxon>
        <taxon>Cytophagales</taxon>
        <taxon>Cyclobacteriaceae</taxon>
        <taxon>Algoriphagus</taxon>
    </lineage>
</organism>